<keyword evidence="3" id="KW-0472">Membrane</keyword>
<accession>A0A316UUF2</accession>
<evidence type="ECO:0000256" key="3">
    <source>
        <dbReference type="SAM" id="Phobius"/>
    </source>
</evidence>
<feature type="compositionally biased region" description="Basic and acidic residues" evidence="2">
    <location>
        <begin position="626"/>
        <end position="638"/>
    </location>
</feature>
<protein>
    <submittedName>
        <fullName evidence="4">Uncharacterized protein</fullName>
    </submittedName>
</protein>
<dbReference type="EMBL" id="KZ819664">
    <property type="protein sequence ID" value="PWN28872.1"/>
    <property type="molecule type" value="Genomic_DNA"/>
</dbReference>
<name>A0A316UUF2_9BASI</name>
<evidence type="ECO:0000313" key="5">
    <source>
        <dbReference type="Proteomes" id="UP000245884"/>
    </source>
</evidence>
<feature type="transmembrane region" description="Helical" evidence="3">
    <location>
        <begin position="222"/>
        <end position="243"/>
    </location>
</feature>
<feature type="coiled-coil region" evidence="1">
    <location>
        <begin position="388"/>
        <end position="425"/>
    </location>
</feature>
<keyword evidence="3" id="KW-0812">Transmembrane</keyword>
<feature type="compositionally biased region" description="Gly residues" evidence="2">
    <location>
        <begin position="604"/>
        <end position="613"/>
    </location>
</feature>
<feature type="transmembrane region" description="Helical" evidence="3">
    <location>
        <begin position="255"/>
        <end position="275"/>
    </location>
</feature>
<feature type="compositionally biased region" description="Basic and acidic residues" evidence="2">
    <location>
        <begin position="724"/>
        <end position="747"/>
    </location>
</feature>
<evidence type="ECO:0000256" key="2">
    <source>
        <dbReference type="SAM" id="MobiDB-lite"/>
    </source>
</evidence>
<feature type="transmembrane region" description="Helical" evidence="3">
    <location>
        <begin position="134"/>
        <end position="154"/>
    </location>
</feature>
<keyword evidence="1" id="KW-0175">Coiled coil</keyword>
<evidence type="ECO:0000313" key="4">
    <source>
        <dbReference type="EMBL" id="PWN28872.1"/>
    </source>
</evidence>
<dbReference type="RefSeq" id="XP_025363484.1">
    <property type="nucleotide sequence ID" value="XM_025505642.1"/>
</dbReference>
<sequence>MSTAAPSYQPGPGHAAARLYPSSEGRLGGAKLADQGNLDQLLQGHGAGSSPSNGNVYYQTPSYEAAAPTSIPSIVQDVVRRQVAEETFTASNTSELPTSATTIQGQPSATATALSHQNLLAIMPDFAFSMPAQIVVAGINIALVSVLGVHLLFTVHYHLPLSRANWSLQISSTLILLINLSVHLNTNLTSLEAKSHQWPFMFPYLASGLPPGDGSWTKVQEAFFLLMRAITTVLIHLTHIQFLTLLFPSALEARLILWMLGPLAIAAAGMEFTWLSPEDDVKTSDLGDAIRNICNSTLTLLYTCALIIWGGLVNRRRAWRSDGGTAAFGGGAMGLAVMNTAMSFVQIRYDRLWWLPDICWTLTIWQSWLGFWWWCGAGMGIGEVEDRAEREARRKKRREKIKRKLEKEERQRRKAEQAAEDGSDVLLGIKRIKDKITLTTTSEGGLKDSTLSRRIRGKAEASTENEDIELREIATHAEEGQDDAAAGEQPDRQAGRDGPALTSVSVVDDHRTQDGSSDSNPTTSAQTGPTHSHSGWMGRVGEMVDHYQPSFIRRRMRRLRIAHAAAAKKAATEQTILRNQVLNANRQPGLRAMMFDHAAQAQGSGPGQGGGGRSSRRASAVPQRGHGAEGEASRDSGARRASSLASANPFASSTRVATTATSPSSDGGPALAGDQRSVLARASQDGCDGGEQDQEWIDERHGEEDRDEDEDDSPGSGTAQPVAEEVRRARWRQGIDRVRLRDRQRYD</sequence>
<dbReference type="OrthoDB" id="3357304at2759"/>
<dbReference type="Proteomes" id="UP000245884">
    <property type="component" value="Unassembled WGS sequence"/>
</dbReference>
<feature type="compositionally biased region" description="Basic and acidic residues" evidence="2">
    <location>
        <begin position="468"/>
        <end position="479"/>
    </location>
</feature>
<keyword evidence="3" id="KW-1133">Transmembrane helix</keyword>
<feature type="transmembrane region" description="Helical" evidence="3">
    <location>
        <begin position="295"/>
        <end position="313"/>
    </location>
</feature>
<organism evidence="4 5">
    <name type="scientific">Jaminaea rosea</name>
    <dbReference type="NCBI Taxonomy" id="1569628"/>
    <lineage>
        <taxon>Eukaryota</taxon>
        <taxon>Fungi</taxon>
        <taxon>Dikarya</taxon>
        <taxon>Basidiomycota</taxon>
        <taxon>Ustilaginomycotina</taxon>
        <taxon>Exobasidiomycetes</taxon>
        <taxon>Microstromatales</taxon>
        <taxon>Microstromatales incertae sedis</taxon>
        <taxon>Jaminaea</taxon>
    </lineage>
</organism>
<reference evidence="4 5" key="1">
    <citation type="journal article" date="2018" name="Mol. Biol. Evol.">
        <title>Broad Genomic Sampling Reveals a Smut Pathogenic Ancestry of the Fungal Clade Ustilaginomycotina.</title>
        <authorList>
            <person name="Kijpornyongpan T."/>
            <person name="Mondo S.J."/>
            <person name="Barry K."/>
            <person name="Sandor L."/>
            <person name="Lee J."/>
            <person name="Lipzen A."/>
            <person name="Pangilinan J."/>
            <person name="LaButti K."/>
            <person name="Hainaut M."/>
            <person name="Henrissat B."/>
            <person name="Grigoriev I.V."/>
            <person name="Spatafora J.W."/>
            <person name="Aime M.C."/>
        </authorList>
    </citation>
    <scope>NUCLEOTIDE SEQUENCE [LARGE SCALE GENOMIC DNA]</scope>
    <source>
        <strain evidence="4 5">MCA 5214</strain>
    </source>
</reference>
<feature type="region of interest" description="Disordered" evidence="2">
    <location>
        <begin position="600"/>
        <end position="747"/>
    </location>
</feature>
<feature type="compositionally biased region" description="Polar residues" evidence="2">
    <location>
        <begin position="514"/>
        <end position="533"/>
    </location>
</feature>
<feature type="compositionally biased region" description="Low complexity" evidence="2">
    <location>
        <begin position="639"/>
        <end position="665"/>
    </location>
</feature>
<feature type="transmembrane region" description="Helical" evidence="3">
    <location>
        <begin position="325"/>
        <end position="345"/>
    </location>
</feature>
<dbReference type="GeneID" id="37027465"/>
<gene>
    <name evidence="4" type="ORF">BDZ90DRAFT_230879</name>
</gene>
<feature type="region of interest" description="Disordered" evidence="2">
    <location>
        <begin position="1"/>
        <end position="21"/>
    </location>
</feature>
<dbReference type="STRING" id="1569628.A0A316UUF2"/>
<dbReference type="AlphaFoldDB" id="A0A316UUF2"/>
<keyword evidence="5" id="KW-1185">Reference proteome</keyword>
<feature type="region of interest" description="Disordered" evidence="2">
    <location>
        <begin position="443"/>
        <end position="537"/>
    </location>
</feature>
<proteinExistence type="predicted"/>
<evidence type="ECO:0000256" key="1">
    <source>
        <dbReference type="SAM" id="Coils"/>
    </source>
</evidence>